<name>A0A1F8EU97_9BACT</name>
<dbReference type="SUPFAM" id="SSF88659">
    <property type="entry name" value="Sigma3 and sigma4 domains of RNA polymerase sigma factors"/>
    <property type="match status" value="2"/>
</dbReference>
<dbReference type="InterPro" id="IPR007627">
    <property type="entry name" value="RNA_pol_sigma70_r2"/>
</dbReference>
<dbReference type="GO" id="GO:0016987">
    <property type="term" value="F:sigma factor activity"/>
    <property type="evidence" value="ECO:0007669"/>
    <property type="project" value="UniProtKB-UniRule"/>
</dbReference>
<dbReference type="EMBL" id="MGJI01000021">
    <property type="protein sequence ID" value="OGN04442.1"/>
    <property type="molecule type" value="Genomic_DNA"/>
</dbReference>
<protein>
    <recommendedName>
        <fullName evidence="5">RNA polymerase sigma factor SigA</fullName>
    </recommendedName>
</protein>
<dbReference type="InterPro" id="IPR013324">
    <property type="entry name" value="RNA_pol_sigma_r3/r4-like"/>
</dbReference>
<evidence type="ECO:0000256" key="2">
    <source>
        <dbReference type="ARBA" id="ARBA00023082"/>
    </source>
</evidence>
<dbReference type="PROSITE" id="PS00716">
    <property type="entry name" value="SIGMA70_2"/>
    <property type="match status" value="1"/>
</dbReference>
<keyword evidence="6" id="KW-0175">Coiled coil</keyword>
<comment type="subcellular location">
    <subcellularLocation>
        <location evidence="5">Cytoplasm</location>
    </subcellularLocation>
</comment>
<dbReference type="HAMAP" id="MF_00963">
    <property type="entry name" value="Sigma70_RpoD_SigA"/>
    <property type="match status" value="1"/>
</dbReference>
<proteinExistence type="inferred from homology"/>
<dbReference type="GO" id="GO:0006352">
    <property type="term" value="P:DNA-templated transcription initiation"/>
    <property type="evidence" value="ECO:0007669"/>
    <property type="project" value="UniProtKB-UniRule"/>
</dbReference>
<dbReference type="GO" id="GO:0003677">
    <property type="term" value="F:DNA binding"/>
    <property type="evidence" value="ECO:0007669"/>
    <property type="project" value="UniProtKB-UniRule"/>
</dbReference>
<evidence type="ECO:0000256" key="6">
    <source>
        <dbReference type="SAM" id="Coils"/>
    </source>
</evidence>
<keyword evidence="4 5" id="KW-0804">Transcription</keyword>
<keyword evidence="2 5" id="KW-0731">Sigma factor</keyword>
<dbReference type="InterPro" id="IPR007624">
    <property type="entry name" value="RNA_pol_sigma70_r3"/>
</dbReference>
<sequence length="356" mass="40848">MSEDAILKLIEKGRHRGFITEAEIINTFPNVEKDIEGLERLYERLEAANINVMDTGKVFAEERTKEHEEKKKLEEEQIEAGSDSVQMYLREIGQYPLLRGEEEVELAKKIEKGDESARQRLMVSNLRLVVSIAKKYANRSPNLTLLDLIQEGNIGLSRAVEKFDYKRGYKFSTYATWWIRQAITRALADQARTIRIPVHMIETINKYQQVVRRLVQDLGREPLPEETAAEMGVDVEKIHHIMKISQDTVSLEAPVGDSDDEGSLLADFIADEESVTPETMAGRRILRDHLQEIINELSSREQKILEMRFGLGDGVTHTLEEVGKVFGVTRERIRQIEAKALDKIRQHHAVGKLRDY</sequence>
<evidence type="ECO:0000313" key="9">
    <source>
        <dbReference type="Proteomes" id="UP000177507"/>
    </source>
</evidence>
<dbReference type="NCBIfam" id="TIGR02937">
    <property type="entry name" value="sigma70-ECF"/>
    <property type="match status" value="1"/>
</dbReference>
<dbReference type="InterPro" id="IPR050239">
    <property type="entry name" value="Sigma-70_RNA_pol_init_factors"/>
</dbReference>
<dbReference type="Pfam" id="PF04542">
    <property type="entry name" value="Sigma70_r2"/>
    <property type="match status" value="1"/>
</dbReference>
<dbReference type="InterPro" id="IPR013325">
    <property type="entry name" value="RNA_pol_sigma_r2"/>
</dbReference>
<feature type="coiled-coil region" evidence="6">
    <location>
        <begin position="28"/>
        <end position="77"/>
    </location>
</feature>
<dbReference type="Pfam" id="PF04539">
    <property type="entry name" value="Sigma70_r3"/>
    <property type="match status" value="1"/>
</dbReference>
<gene>
    <name evidence="5" type="primary">sigA</name>
    <name evidence="8" type="ORF">A2831_00960</name>
</gene>
<dbReference type="Pfam" id="PF03979">
    <property type="entry name" value="Sigma70_r1_1"/>
    <property type="match status" value="1"/>
</dbReference>
<comment type="subunit">
    <text evidence="5">Interacts transiently with the RNA polymerase catalytic core.</text>
</comment>
<dbReference type="Proteomes" id="UP000177507">
    <property type="component" value="Unassembled WGS sequence"/>
</dbReference>
<dbReference type="InterPro" id="IPR042189">
    <property type="entry name" value="RNA_pol_sigma_70_r1_1_sf"/>
</dbReference>
<dbReference type="InterPro" id="IPR007630">
    <property type="entry name" value="RNA_pol_sigma70_r4"/>
</dbReference>
<keyword evidence="3 5" id="KW-0238">DNA-binding</keyword>
<evidence type="ECO:0000313" key="8">
    <source>
        <dbReference type="EMBL" id="OGN04442.1"/>
    </source>
</evidence>
<dbReference type="Gene3D" id="1.10.220.120">
    <property type="entry name" value="Sigma-70 factor, region 1.1"/>
    <property type="match status" value="1"/>
</dbReference>
<dbReference type="InterPro" id="IPR007127">
    <property type="entry name" value="RNA_pol_sigma_70_r1_1"/>
</dbReference>
<dbReference type="FunFam" id="1.10.601.10:FF:000001">
    <property type="entry name" value="RNA polymerase sigma factor SigA"/>
    <property type="match status" value="1"/>
</dbReference>
<keyword evidence="1 5" id="KW-0805">Transcription regulation</keyword>
<accession>A0A1F8EU97</accession>
<dbReference type="Gene3D" id="1.10.601.10">
    <property type="entry name" value="RNA Polymerase Primary Sigma Factor"/>
    <property type="match status" value="2"/>
</dbReference>
<feature type="domain" description="RNA polymerase sigma-70" evidence="7">
    <location>
        <begin position="318"/>
        <end position="344"/>
    </location>
</feature>
<dbReference type="InterPro" id="IPR036388">
    <property type="entry name" value="WH-like_DNA-bd_sf"/>
</dbReference>
<dbReference type="CDD" id="cd06171">
    <property type="entry name" value="Sigma70_r4"/>
    <property type="match status" value="1"/>
</dbReference>
<dbReference type="AlphaFoldDB" id="A0A1F8EU97"/>
<comment type="caution">
    <text evidence="5">Lacks conserved residue(s) required for the propagation of feature annotation.</text>
</comment>
<evidence type="ECO:0000259" key="7">
    <source>
        <dbReference type="PROSITE" id="PS00716"/>
    </source>
</evidence>
<dbReference type="InterPro" id="IPR000943">
    <property type="entry name" value="RNA_pol_sigma70"/>
</dbReference>
<dbReference type="STRING" id="1802668.A2831_00960"/>
<comment type="similarity">
    <text evidence="5">Belongs to the sigma-70 factor family. RpoD/SigA subfamily.</text>
</comment>
<evidence type="ECO:0000256" key="5">
    <source>
        <dbReference type="HAMAP-Rule" id="MF_00963"/>
    </source>
</evidence>
<comment type="caution">
    <text evidence="8">The sequence shown here is derived from an EMBL/GenBank/DDBJ whole genome shotgun (WGS) entry which is preliminary data.</text>
</comment>
<dbReference type="Gene3D" id="1.10.10.10">
    <property type="entry name" value="Winged helix-like DNA-binding domain superfamily/Winged helix DNA-binding domain"/>
    <property type="match status" value="2"/>
</dbReference>
<evidence type="ECO:0000256" key="3">
    <source>
        <dbReference type="ARBA" id="ARBA00023125"/>
    </source>
</evidence>
<dbReference type="GO" id="GO:0005737">
    <property type="term" value="C:cytoplasm"/>
    <property type="evidence" value="ECO:0007669"/>
    <property type="project" value="UniProtKB-SubCell"/>
</dbReference>
<comment type="function">
    <text evidence="5">Sigma factors are initiation factors that promote the attachment of RNA polymerase to specific initiation sites and are then released. This sigma factor is the primary sigma factor during exponential growth.</text>
</comment>
<feature type="short sequence motif" description="Interaction with polymerase core subunit RpoC" evidence="5">
    <location>
        <begin position="147"/>
        <end position="150"/>
    </location>
</feature>
<dbReference type="Pfam" id="PF00140">
    <property type="entry name" value="Sigma70_r1_2"/>
    <property type="match status" value="1"/>
</dbReference>
<evidence type="ECO:0000256" key="1">
    <source>
        <dbReference type="ARBA" id="ARBA00023015"/>
    </source>
</evidence>
<keyword evidence="5" id="KW-0963">Cytoplasm</keyword>
<dbReference type="PANTHER" id="PTHR30603">
    <property type="entry name" value="RNA POLYMERASE SIGMA FACTOR RPO"/>
    <property type="match status" value="1"/>
</dbReference>
<evidence type="ECO:0000256" key="4">
    <source>
        <dbReference type="ARBA" id="ARBA00023163"/>
    </source>
</evidence>
<feature type="DNA-binding region" description="H-T-H motif" evidence="5">
    <location>
        <begin position="319"/>
        <end position="338"/>
    </location>
</feature>
<organism evidence="8 9">
    <name type="scientific">Candidatus Yanofskybacteria bacterium RIFCSPHIGHO2_01_FULL_44_17</name>
    <dbReference type="NCBI Taxonomy" id="1802668"/>
    <lineage>
        <taxon>Bacteria</taxon>
        <taxon>Candidatus Yanofskyibacteriota</taxon>
    </lineage>
</organism>
<dbReference type="Pfam" id="PF04545">
    <property type="entry name" value="Sigma70_r4"/>
    <property type="match status" value="1"/>
</dbReference>
<dbReference type="InterPro" id="IPR014284">
    <property type="entry name" value="RNA_pol_sigma-70_dom"/>
</dbReference>
<reference evidence="8 9" key="1">
    <citation type="journal article" date="2016" name="Nat. Commun.">
        <title>Thousands of microbial genomes shed light on interconnected biogeochemical processes in an aquifer system.</title>
        <authorList>
            <person name="Anantharaman K."/>
            <person name="Brown C.T."/>
            <person name="Hug L.A."/>
            <person name="Sharon I."/>
            <person name="Castelle C.J."/>
            <person name="Probst A.J."/>
            <person name="Thomas B.C."/>
            <person name="Singh A."/>
            <person name="Wilkins M.J."/>
            <person name="Karaoz U."/>
            <person name="Brodie E.L."/>
            <person name="Williams K.H."/>
            <person name="Hubbard S.S."/>
            <person name="Banfield J.F."/>
        </authorList>
    </citation>
    <scope>NUCLEOTIDE SEQUENCE [LARGE SCALE GENOMIC DNA]</scope>
</reference>
<dbReference type="InterPro" id="IPR028630">
    <property type="entry name" value="Sigma70_RpoD"/>
</dbReference>
<dbReference type="PRINTS" id="PR00046">
    <property type="entry name" value="SIGMA70FCT"/>
</dbReference>
<dbReference type="InterPro" id="IPR009042">
    <property type="entry name" value="RNA_pol_sigma70_r1_2"/>
</dbReference>
<dbReference type="SUPFAM" id="SSF88946">
    <property type="entry name" value="Sigma2 domain of RNA polymerase sigma factors"/>
    <property type="match status" value="1"/>
</dbReference>
<dbReference type="PANTHER" id="PTHR30603:SF47">
    <property type="entry name" value="RNA POLYMERASE SIGMA FACTOR SIGD, CHLOROPLASTIC"/>
    <property type="match status" value="1"/>
</dbReference>